<dbReference type="InterPro" id="IPR037460">
    <property type="entry name" value="SEST-like"/>
</dbReference>
<dbReference type="EMBL" id="JAUEDM010000009">
    <property type="protein sequence ID" value="KAK3312152.1"/>
    <property type="molecule type" value="Genomic_DNA"/>
</dbReference>
<dbReference type="GO" id="GO:0006629">
    <property type="term" value="P:lipid metabolic process"/>
    <property type="evidence" value="ECO:0007669"/>
    <property type="project" value="TreeGrafter"/>
</dbReference>
<reference evidence="2" key="2">
    <citation type="submission" date="2023-06" db="EMBL/GenBank/DDBJ databases">
        <authorList>
            <consortium name="Lawrence Berkeley National Laboratory"/>
            <person name="Haridas S."/>
            <person name="Hensen N."/>
            <person name="Bonometti L."/>
            <person name="Westerberg I."/>
            <person name="Brannstrom I.O."/>
            <person name="Guillou S."/>
            <person name="Cros-Aarteil S."/>
            <person name="Calhoun S."/>
            <person name="Kuo A."/>
            <person name="Mondo S."/>
            <person name="Pangilinan J."/>
            <person name="Riley R."/>
            <person name="Labutti K."/>
            <person name="Andreopoulos B."/>
            <person name="Lipzen A."/>
            <person name="Chen C."/>
            <person name="Yanf M."/>
            <person name="Daum C."/>
            <person name="Ng V."/>
            <person name="Clum A."/>
            <person name="Steindorff A."/>
            <person name="Ohm R."/>
            <person name="Martin F."/>
            <person name="Silar P."/>
            <person name="Natvig D."/>
            <person name="Lalanne C."/>
            <person name="Gautier V."/>
            <person name="Ament-Velasquez S.L."/>
            <person name="Kruys A."/>
            <person name="Hutchinson M.I."/>
            <person name="Powell A.J."/>
            <person name="Barry K."/>
            <person name="Miller A.N."/>
            <person name="Grigoriev I.V."/>
            <person name="Debuchy R."/>
            <person name="Gladieux P."/>
            <person name="Thoren M.H."/>
            <person name="Johannesson H."/>
        </authorList>
    </citation>
    <scope>NUCLEOTIDE SEQUENCE</scope>
    <source>
        <strain evidence="2">CBS 118394</strain>
    </source>
</reference>
<evidence type="ECO:0000256" key="1">
    <source>
        <dbReference type="SAM" id="MobiDB-lite"/>
    </source>
</evidence>
<organism evidence="2 3">
    <name type="scientific">Apodospora peruviana</name>
    <dbReference type="NCBI Taxonomy" id="516989"/>
    <lineage>
        <taxon>Eukaryota</taxon>
        <taxon>Fungi</taxon>
        <taxon>Dikarya</taxon>
        <taxon>Ascomycota</taxon>
        <taxon>Pezizomycotina</taxon>
        <taxon>Sordariomycetes</taxon>
        <taxon>Sordariomycetidae</taxon>
        <taxon>Sordariales</taxon>
        <taxon>Lasiosphaeriaceae</taxon>
        <taxon>Apodospora</taxon>
    </lineage>
</organism>
<evidence type="ECO:0000313" key="2">
    <source>
        <dbReference type="EMBL" id="KAK3312152.1"/>
    </source>
</evidence>
<gene>
    <name evidence="2" type="ORF">B0H66DRAFT_538449</name>
</gene>
<dbReference type="InterPro" id="IPR036514">
    <property type="entry name" value="SGNH_hydro_sf"/>
</dbReference>
<dbReference type="PANTHER" id="PTHR37981:SF1">
    <property type="entry name" value="SGNH HYDROLASE-TYPE ESTERASE DOMAIN-CONTAINING PROTEIN"/>
    <property type="match status" value="1"/>
</dbReference>
<comment type="caution">
    <text evidence="2">The sequence shown here is derived from an EMBL/GenBank/DDBJ whole genome shotgun (WGS) entry which is preliminary data.</text>
</comment>
<keyword evidence="3" id="KW-1185">Reference proteome</keyword>
<protein>
    <submittedName>
        <fullName evidence="2">SGNH hydrolase-type esterase domain-containing protein</fullName>
    </submittedName>
</protein>
<dbReference type="Proteomes" id="UP001283341">
    <property type="component" value="Unassembled WGS sequence"/>
</dbReference>
<feature type="compositionally biased region" description="Polar residues" evidence="1">
    <location>
        <begin position="377"/>
        <end position="399"/>
    </location>
</feature>
<evidence type="ECO:0000313" key="3">
    <source>
        <dbReference type="Proteomes" id="UP001283341"/>
    </source>
</evidence>
<dbReference type="AlphaFoldDB" id="A0AAE0LY93"/>
<reference evidence="2" key="1">
    <citation type="journal article" date="2023" name="Mol. Phylogenet. Evol.">
        <title>Genome-scale phylogeny and comparative genomics of the fungal order Sordariales.</title>
        <authorList>
            <person name="Hensen N."/>
            <person name="Bonometti L."/>
            <person name="Westerberg I."/>
            <person name="Brannstrom I.O."/>
            <person name="Guillou S."/>
            <person name="Cros-Aarteil S."/>
            <person name="Calhoun S."/>
            <person name="Haridas S."/>
            <person name="Kuo A."/>
            <person name="Mondo S."/>
            <person name="Pangilinan J."/>
            <person name="Riley R."/>
            <person name="LaButti K."/>
            <person name="Andreopoulos B."/>
            <person name="Lipzen A."/>
            <person name="Chen C."/>
            <person name="Yan M."/>
            <person name="Daum C."/>
            <person name="Ng V."/>
            <person name="Clum A."/>
            <person name="Steindorff A."/>
            <person name="Ohm R.A."/>
            <person name="Martin F."/>
            <person name="Silar P."/>
            <person name="Natvig D.O."/>
            <person name="Lalanne C."/>
            <person name="Gautier V."/>
            <person name="Ament-Velasquez S.L."/>
            <person name="Kruys A."/>
            <person name="Hutchinson M.I."/>
            <person name="Powell A.J."/>
            <person name="Barry K."/>
            <person name="Miller A.N."/>
            <person name="Grigoriev I.V."/>
            <person name="Debuchy R."/>
            <person name="Gladieux P."/>
            <person name="Hiltunen Thoren M."/>
            <person name="Johannesson H."/>
        </authorList>
    </citation>
    <scope>NUCLEOTIDE SEQUENCE</scope>
    <source>
        <strain evidence="2">CBS 118394</strain>
    </source>
</reference>
<dbReference type="SUPFAM" id="SSF52266">
    <property type="entry name" value="SGNH hydrolase"/>
    <property type="match status" value="1"/>
</dbReference>
<dbReference type="PANTHER" id="PTHR37981">
    <property type="entry name" value="LIPASE 2"/>
    <property type="match status" value="1"/>
</dbReference>
<dbReference type="GO" id="GO:0016788">
    <property type="term" value="F:hydrolase activity, acting on ester bonds"/>
    <property type="evidence" value="ECO:0007669"/>
    <property type="project" value="InterPro"/>
</dbReference>
<name>A0AAE0LY93_9PEZI</name>
<accession>A0AAE0LY93</accession>
<keyword evidence="2" id="KW-0378">Hydrolase</keyword>
<proteinExistence type="predicted"/>
<feature type="region of interest" description="Disordered" evidence="1">
    <location>
        <begin position="454"/>
        <end position="485"/>
    </location>
</feature>
<dbReference type="Gene3D" id="3.40.50.1110">
    <property type="entry name" value="SGNH hydrolase"/>
    <property type="match status" value="1"/>
</dbReference>
<sequence length="616" mass="67687">MRNVPCVSLSSSIRARQDGESDLIEPTDLTHIKKLAAIGDSYSAGIGAGDRLGNVFRVSGSYERLGKVDETFQKDYSCSRYNQAFPYLSSKDPRLGNPKFDFKSCSGAVVQDVVGTQIPSISDGQDAILLSIGGNATELTNVLNQLGLGCDEQLKRTEEIIASDVFSKRLDEVIDAARKKLAKGGKIYYTGYAKFFAEDLSPDCDKVSWATFLHKAVNNFQPEAKLTKDHRERMNNLVDNMNSKIGQATFRAADSQQVVYVYYDGYIGEFGGRYYEAGVDESTTESNKRKQLMFYELNTLDQLGNTPFKRSSEAEFQSTFMGTLAGLSQIQRLVDPDSEFKQKAVQAPMPPNPGAGKRGGGDAASAAVALAPPSPSTDSRQLVQARQANSGQNQNQDKQVPNFLPDGYGRVFHPQILLHQLIANLVMWAMANEKSRADWYTAIPEQLVMQGCHWSPPPLDLGRPAKPTPPPPPKDESLPQPSSVEDQTKWTMTLLNGQKDCSAVEDSTLQRVIWGDIKNAKPKCYNIGKDVAIVGTNCAEKVGNGGKYGKCTTDVGNVTAIFHLHGGCKAWPEADCKGRVSEEQPFNIWVGNIDDARRITDGHRVDRHFLSFGCEK</sequence>
<feature type="region of interest" description="Disordered" evidence="1">
    <location>
        <begin position="339"/>
        <end position="402"/>
    </location>
</feature>